<comment type="subcellular location">
    <subcellularLocation>
        <location evidence="1">Cell membrane</location>
        <topology evidence="1">Multi-pass membrane protein</topology>
    </subcellularLocation>
</comment>
<dbReference type="EMBL" id="RIAX01000001">
    <property type="protein sequence ID" value="RNF41001.1"/>
    <property type="molecule type" value="Genomic_DNA"/>
</dbReference>
<dbReference type="InterPro" id="IPR001279">
    <property type="entry name" value="Metallo-B-lactamas"/>
</dbReference>
<name>A0A3M8PCG0_9BACL</name>
<dbReference type="PANTHER" id="PTHR30619">
    <property type="entry name" value="DNA INTERNALIZATION/COMPETENCE PROTEIN COMEC/REC2"/>
    <property type="match status" value="1"/>
</dbReference>
<dbReference type="GO" id="GO:0005886">
    <property type="term" value="C:plasma membrane"/>
    <property type="evidence" value="ECO:0007669"/>
    <property type="project" value="UniProtKB-SubCell"/>
</dbReference>
<dbReference type="Gene3D" id="3.60.15.10">
    <property type="entry name" value="Ribonuclease Z/Hydroxyacylglutathione hydrolase-like"/>
    <property type="match status" value="1"/>
</dbReference>
<dbReference type="NCBIfam" id="TIGR00360">
    <property type="entry name" value="ComEC_N-term"/>
    <property type="match status" value="1"/>
</dbReference>
<feature type="transmembrane region" description="Helical" evidence="6">
    <location>
        <begin position="233"/>
        <end position="253"/>
    </location>
</feature>
<dbReference type="SUPFAM" id="SSF56281">
    <property type="entry name" value="Metallo-hydrolase/oxidoreductase"/>
    <property type="match status" value="1"/>
</dbReference>
<keyword evidence="2" id="KW-1003">Cell membrane</keyword>
<feature type="transmembrane region" description="Helical" evidence="6">
    <location>
        <begin position="420"/>
        <end position="437"/>
    </location>
</feature>
<accession>A0A3M8PCG0</accession>
<gene>
    <name evidence="8" type="ORF">EEX84_01210</name>
</gene>
<dbReference type="PANTHER" id="PTHR30619:SF1">
    <property type="entry name" value="RECOMBINATION PROTEIN 2"/>
    <property type="match status" value="1"/>
</dbReference>
<feature type="transmembrane region" description="Helical" evidence="6">
    <location>
        <begin position="259"/>
        <end position="288"/>
    </location>
</feature>
<protein>
    <submittedName>
        <fullName evidence="8">DNA internalization-related competence protein ComEC/Rec2</fullName>
    </submittedName>
</protein>
<dbReference type="NCBIfam" id="TIGR00361">
    <property type="entry name" value="ComEC_Rec2"/>
    <property type="match status" value="1"/>
</dbReference>
<feature type="transmembrane region" description="Helical" evidence="6">
    <location>
        <begin position="201"/>
        <end position="221"/>
    </location>
</feature>
<dbReference type="InterPro" id="IPR052159">
    <property type="entry name" value="Competence_DNA_uptake"/>
</dbReference>
<dbReference type="InterPro" id="IPR004477">
    <property type="entry name" value="ComEC_N"/>
</dbReference>
<dbReference type="SMART" id="SM00849">
    <property type="entry name" value="Lactamase_B"/>
    <property type="match status" value="1"/>
</dbReference>
<comment type="caution">
    <text evidence="8">The sequence shown here is derived from an EMBL/GenBank/DDBJ whole genome shotgun (WGS) entry which is preliminary data.</text>
</comment>
<dbReference type="Pfam" id="PF00753">
    <property type="entry name" value="Lactamase_B"/>
    <property type="match status" value="1"/>
</dbReference>
<evidence type="ECO:0000256" key="1">
    <source>
        <dbReference type="ARBA" id="ARBA00004651"/>
    </source>
</evidence>
<dbReference type="Pfam" id="PF03772">
    <property type="entry name" value="Competence"/>
    <property type="match status" value="1"/>
</dbReference>
<evidence type="ECO:0000259" key="7">
    <source>
        <dbReference type="SMART" id="SM00849"/>
    </source>
</evidence>
<keyword evidence="3 6" id="KW-0812">Transmembrane</keyword>
<feature type="domain" description="Metallo-beta-lactamase" evidence="7">
    <location>
        <begin position="475"/>
        <end position="685"/>
    </location>
</feature>
<feature type="transmembrane region" description="Helical" evidence="6">
    <location>
        <begin position="357"/>
        <end position="380"/>
    </location>
</feature>
<evidence type="ECO:0000313" key="9">
    <source>
        <dbReference type="Proteomes" id="UP000275473"/>
    </source>
</evidence>
<evidence type="ECO:0000256" key="5">
    <source>
        <dbReference type="ARBA" id="ARBA00023136"/>
    </source>
</evidence>
<evidence type="ECO:0000313" key="8">
    <source>
        <dbReference type="EMBL" id="RNF41001.1"/>
    </source>
</evidence>
<proteinExistence type="predicted"/>
<dbReference type="AlphaFoldDB" id="A0A3M8PCG0"/>
<dbReference type="InterPro" id="IPR036866">
    <property type="entry name" value="RibonucZ/Hydroxyglut_hydro"/>
</dbReference>
<feature type="transmembrane region" description="Helical" evidence="6">
    <location>
        <begin position="446"/>
        <end position="462"/>
    </location>
</feature>
<organism evidence="8 9">
    <name type="scientific">Planococcus salinus</name>
    <dbReference type="NCBI Taxonomy" id="1848460"/>
    <lineage>
        <taxon>Bacteria</taxon>
        <taxon>Bacillati</taxon>
        <taxon>Bacillota</taxon>
        <taxon>Bacilli</taxon>
        <taxon>Bacillales</taxon>
        <taxon>Caryophanaceae</taxon>
        <taxon>Planococcus</taxon>
    </lineage>
</organism>
<keyword evidence="5 6" id="KW-0472">Membrane</keyword>
<dbReference type="CDD" id="cd07731">
    <property type="entry name" value="ComA-like_MBL-fold"/>
    <property type="match status" value="1"/>
</dbReference>
<evidence type="ECO:0000256" key="2">
    <source>
        <dbReference type="ARBA" id="ARBA00022475"/>
    </source>
</evidence>
<evidence type="ECO:0000256" key="4">
    <source>
        <dbReference type="ARBA" id="ARBA00022989"/>
    </source>
</evidence>
<dbReference type="InterPro" id="IPR004797">
    <property type="entry name" value="Competence_ComEC/Rec2"/>
</dbReference>
<evidence type="ECO:0000256" key="6">
    <source>
        <dbReference type="SAM" id="Phobius"/>
    </source>
</evidence>
<keyword evidence="4 6" id="KW-1133">Transmembrane helix</keyword>
<reference evidence="8 9" key="1">
    <citation type="journal article" date="2018" name="Int. J. Syst. Evol. Microbiol.">
        <title>Planococcus salinus sp. nov., a moderately halophilic bacterium isolated from a saline-alkali soil.</title>
        <authorList>
            <person name="Gan L."/>
        </authorList>
    </citation>
    <scope>NUCLEOTIDE SEQUENCE [LARGE SCALE GENOMIC DNA]</scope>
    <source>
        <strain evidence="8 9">LCB217</strain>
    </source>
</reference>
<feature type="transmembrane region" description="Helical" evidence="6">
    <location>
        <begin position="300"/>
        <end position="318"/>
    </location>
</feature>
<feature type="transmembrane region" description="Helical" evidence="6">
    <location>
        <begin position="324"/>
        <end position="345"/>
    </location>
</feature>
<sequence>MFMALLFCWMLWKKEPASFMLLILLAAIAVYMLQDFRQQDDFPYEKAFTGELSFDSDYVVDGDRLRGFARLDGKTRVYATYRFETAEEKAAVEQMAHKSNFQVTGLFEVPSPPSHRFSFDMEKHLKKNGASHILAIDTIHAATEKRSAFGKLIGQRKAVQHHIREHFPAALTAEAEALLIGERETMTEEDRLVYQTLGITHLFAISGLHVGIVSGMLYFLLIRLHIRKETAILLLLVALPMYAVVAGGAPSVWRAVSMVLTVLVASLFGARLPIAQVLLLSLCAFVLLDPYVMYQIGFQLSYGASFGIIYSIRFLSASQSLVKTGFLVTCIAQLSLYPLLLFYFYELSVSAFFVNSIFVPLYTMLILPVNFILLFLTWAFPPAADLIFHFYEPLRSWIGGVMEWLSFLPFQMWNPGKPEPLVLALLIATVLLFYSLAEQGFKYRQLLILLLPAAAFSLWPYADPALKVTFLDVGQGDSAVVELPYRRAVYLIDTGGVLRFDAEEFKKRQRPYEVGRQVVAPYLKGKGISTIDALILSHPDADHAEGADEIFRLFRVKELHATPGSAATDLMKALSAAAKEADIHYPGKGSEWEEGGIQFSYWAPEDTEYEGNNDSLVLKMEKEAFSVLFTGDLEVAGENKIVERHKEELRGTTILKVGHHGSKTSSGQSFLEAASPKLSIFSTGKDNRYGHPTEEVVERFQSLGLPTLNTAESGTIEIEYENGAVSVQTMR</sequence>
<dbReference type="Proteomes" id="UP000275473">
    <property type="component" value="Unassembled WGS sequence"/>
</dbReference>
<keyword evidence="9" id="KW-1185">Reference proteome</keyword>
<evidence type="ECO:0000256" key="3">
    <source>
        <dbReference type="ARBA" id="ARBA00022692"/>
    </source>
</evidence>
<dbReference type="OrthoDB" id="9761531at2"/>
<dbReference type="InterPro" id="IPR035681">
    <property type="entry name" value="ComA-like_MBL"/>
</dbReference>
<dbReference type="GO" id="GO:0030420">
    <property type="term" value="P:establishment of competence for transformation"/>
    <property type="evidence" value="ECO:0007669"/>
    <property type="project" value="InterPro"/>
</dbReference>